<accession>A0A5J9TLK7</accession>
<evidence type="ECO:0000313" key="2">
    <source>
        <dbReference type="EMBL" id="TVU12175.1"/>
    </source>
</evidence>
<dbReference type="Pfam" id="PF00646">
    <property type="entry name" value="F-box"/>
    <property type="match status" value="1"/>
</dbReference>
<dbReference type="Proteomes" id="UP000324897">
    <property type="component" value="Chromosome 3"/>
</dbReference>
<dbReference type="PANTHER" id="PTHR34145:SF57">
    <property type="entry name" value="F-BOX DOMAIN-CONTAINING PROTEIN"/>
    <property type="match status" value="1"/>
</dbReference>
<dbReference type="SUPFAM" id="SSF52047">
    <property type="entry name" value="RNI-like"/>
    <property type="match status" value="1"/>
</dbReference>
<keyword evidence="3" id="KW-1185">Reference proteome</keyword>
<evidence type="ECO:0000313" key="3">
    <source>
        <dbReference type="Proteomes" id="UP000324897"/>
    </source>
</evidence>
<comment type="caution">
    <text evidence="2">The sequence shown here is derived from an EMBL/GenBank/DDBJ whole genome shotgun (WGS) entry which is preliminary data.</text>
</comment>
<dbReference type="PANTHER" id="PTHR34145">
    <property type="entry name" value="OS02G0105600 PROTEIN"/>
    <property type="match status" value="1"/>
</dbReference>
<dbReference type="InterPro" id="IPR032675">
    <property type="entry name" value="LRR_dom_sf"/>
</dbReference>
<sequence length="282" mass="32444">MRKRGLDGSSMCRKTLLKYCHHESDFIEKANIQFASLPYNVMCKVLSKLTPKEVVRTSVLSSTWKHMWKICPKLRFDGTEMCGTQQHIHQFGDEVSTGLQQYQGKIVEELDIKFEYESLLVDDVRFALSSLTKKLALDFVLANLFKADLYAYDGDRYKFPFGILDNRSLAHLQQLQLSFLSFQLPPQFGGFPNLRNLELHLLQVSSKDLEDVLSSCRSLEWFSMVRCHLNNELKMAQPLSHLLYLRVECCNITRIELNAPNVKENCSRGAVLKISTNLKVVN</sequence>
<dbReference type="AlphaFoldDB" id="A0A5J9TLK7"/>
<feature type="domain" description="F-box" evidence="1">
    <location>
        <begin position="31"/>
        <end position="67"/>
    </location>
</feature>
<reference evidence="2 3" key="1">
    <citation type="journal article" date="2019" name="Sci. Rep.">
        <title>A high-quality genome of Eragrostis curvula grass provides insights into Poaceae evolution and supports new strategies to enhance forage quality.</title>
        <authorList>
            <person name="Carballo J."/>
            <person name="Santos B.A.C.M."/>
            <person name="Zappacosta D."/>
            <person name="Garbus I."/>
            <person name="Selva J.P."/>
            <person name="Gallo C.A."/>
            <person name="Diaz A."/>
            <person name="Albertini E."/>
            <person name="Caccamo M."/>
            <person name="Echenique V."/>
        </authorList>
    </citation>
    <scope>NUCLEOTIDE SEQUENCE [LARGE SCALE GENOMIC DNA]</scope>
    <source>
        <strain evidence="3">cv. Victoria</strain>
        <tissue evidence="2">Leaf</tissue>
    </source>
</reference>
<dbReference type="Pfam" id="PF23622">
    <property type="entry name" value="LRR_At1g61320_AtMIF1"/>
    <property type="match status" value="1"/>
</dbReference>
<dbReference type="SUPFAM" id="SSF81383">
    <property type="entry name" value="F-box domain"/>
    <property type="match status" value="1"/>
</dbReference>
<organism evidence="2 3">
    <name type="scientific">Eragrostis curvula</name>
    <name type="common">weeping love grass</name>
    <dbReference type="NCBI Taxonomy" id="38414"/>
    <lineage>
        <taxon>Eukaryota</taxon>
        <taxon>Viridiplantae</taxon>
        <taxon>Streptophyta</taxon>
        <taxon>Embryophyta</taxon>
        <taxon>Tracheophyta</taxon>
        <taxon>Spermatophyta</taxon>
        <taxon>Magnoliopsida</taxon>
        <taxon>Liliopsida</taxon>
        <taxon>Poales</taxon>
        <taxon>Poaceae</taxon>
        <taxon>PACMAD clade</taxon>
        <taxon>Chloridoideae</taxon>
        <taxon>Eragrostideae</taxon>
        <taxon>Eragrostidinae</taxon>
        <taxon>Eragrostis</taxon>
    </lineage>
</organism>
<proteinExistence type="predicted"/>
<protein>
    <recommendedName>
        <fullName evidence="1">F-box domain-containing protein</fullName>
    </recommendedName>
</protein>
<dbReference type="PROSITE" id="PS50181">
    <property type="entry name" value="FBOX"/>
    <property type="match status" value="1"/>
</dbReference>
<dbReference type="Gramene" id="TVU12175">
    <property type="protein sequence ID" value="TVU12175"/>
    <property type="gene ID" value="EJB05_45807"/>
</dbReference>
<dbReference type="InterPro" id="IPR036047">
    <property type="entry name" value="F-box-like_dom_sf"/>
</dbReference>
<name>A0A5J9TLK7_9POAL</name>
<gene>
    <name evidence="2" type="ORF">EJB05_45807</name>
</gene>
<dbReference type="EMBL" id="RWGY01000039">
    <property type="protein sequence ID" value="TVU12175.1"/>
    <property type="molecule type" value="Genomic_DNA"/>
</dbReference>
<evidence type="ECO:0000259" key="1">
    <source>
        <dbReference type="PROSITE" id="PS50181"/>
    </source>
</evidence>
<feature type="non-terminal residue" evidence="2">
    <location>
        <position position="1"/>
    </location>
</feature>
<dbReference type="InterPro" id="IPR055357">
    <property type="entry name" value="LRR_At1g61320_AtMIF1"/>
</dbReference>
<dbReference type="InterPro" id="IPR001810">
    <property type="entry name" value="F-box_dom"/>
</dbReference>
<dbReference type="Gene3D" id="3.80.10.10">
    <property type="entry name" value="Ribonuclease Inhibitor"/>
    <property type="match status" value="1"/>
</dbReference>
<dbReference type="OrthoDB" id="1404129at2759"/>
<dbReference type="InterPro" id="IPR053772">
    <property type="entry name" value="At1g61320/At1g61330-like"/>
</dbReference>